<dbReference type="OrthoDB" id="446683at2759"/>
<dbReference type="Proteomes" id="UP000789390">
    <property type="component" value="Unassembled WGS sequence"/>
</dbReference>
<dbReference type="Gene3D" id="3.40.50.1820">
    <property type="entry name" value="alpha/beta hydrolase"/>
    <property type="match status" value="1"/>
</dbReference>
<keyword evidence="2" id="KW-1185">Reference proteome</keyword>
<dbReference type="EMBL" id="CAKKLH010000109">
    <property type="protein sequence ID" value="CAH0103313.1"/>
    <property type="molecule type" value="Genomic_DNA"/>
</dbReference>
<accession>A0A8J2RNA6</accession>
<name>A0A8J2RNA6_9CRUS</name>
<protein>
    <submittedName>
        <fullName evidence="1">Uncharacterized protein</fullName>
    </submittedName>
</protein>
<dbReference type="InterPro" id="IPR050583">
    <property type="entry name" value="Mycobacterial_A85_antigen"/>
</dbReference>
<dbReference type="Pfam" id="PF00756">
    <property type="entry name" value="Esterase"/>
    <property type="match status" value="1"/>
</dbReference>
<evidence type="ECO:0000313" key="1">
    <source>
        <dbReference type="EMBL" id="CAH0103313.1"/>
    </source>
</evidence>
<dbReference type="InterPro" id="IPR000801">
    <property type="entry name" value="Esterase-like"/>
</dbReference>
<dbReference type="PANTHER" id="PTHR48098:SF6">
    <property type="entry name" value="FERRI-BACILLIBACTIN ESTERASE BESA"/>
    <property type="match status" value="1"/>
</dbReference>
<sequence>MEIKMANALNVKVIGVVFVAYFLCSTGQQCVEAQLERAYVRSNLTLRIVVRYPEIELVNRNLSTDLFIVGNGLGLAWNDPQQLKRPGSPDTWTIDLKFSGFLDGYACLECIHKNTLPVNGHLEYRILTNNRTDMIGPNHGIPVHISKLEAYFPVREHFSYPYFFSRHGSVHASAIASSIDPIIGNRIWGYYLPPSYSENSYKTYKTFLVPDLSPVYMELYRFSFDDIFVGQAIAEEVVLVGSEDYSLPNSDGRVTFLTPTPGIQYYCYNGDWSDNCAGCIPANVTGKEYMEYFRDGCGYPVEVGGQGDDYLNYMVNEVLPAIQLLTNDRLRISRDNLGIGGCSLGGLLACHAMWTRPNTFGMGWCKSSSFWWPTEINVDNGFHFLNYTIKETNLGPRAPQRIYIDVGELEEDPYYAQVSAALSVVDTMMTNSPQFRLDETLWFTLASEQTHGSANLYDSNLELFEPPQSTCRSCSKPKPS</sequence>
<dbReference type="InterPro" id="IPR029058">
    <property type="entry name" value="AB_hydrolase_fold"/>
</dbReference>
<proteinExistence type="predicted"/>
<dbReference type="PANTHER" id="PTHR48098">
    <property type="entry name" value="ENTEROCHELIN ESTERASE-RELATED"/>
    <property type="match status" value="1"/>
</dbReference>
<dbReference type="AlphaFoldDB" id="A0A8J2RNA6"/>
<comment type="caution">
    <text evidence="1">The sequence shown here is derived from an EMBL/GenBank/DDBJ whole genome shotgun (WGS) entry which is preliminary data.</text>
</comment>
<organism evidence="1 2">
    <name type="scientific">Daphnia galeata</name>
    <dbReference type="NCBI Taxonomy" id="27404"/>
    <lineage>
        <taxon>Eukaryota</taxon>
        <taxon>Metazoa</taxon>
        <taxon>Ecdysozoa</taxon>
        <taxon>Arthropoda</taxon>
        <taxon>Crustacea</taxon>
        <taxon>Branchiopoda</taxon>
        <taxon>Diplostraca</taxon>
        <taxon>Cladocera</taxon>
        <taxon>Anomopoda</taxon>
        <taxon>Daphniidae</taxon>
        <taxon>Daphnia</taxon>
    </lineage>
</organism>
<gene>
    <name evidence="1" type="ORF">DGAL_LOCUS5878</name>
</gene>
<reference evidence="1" key="1">
    <citation type="submission" date="2021-11" db="EMBL/GenBank/DDBJ databases">
        <authorList>
            <person name="Schell T."/>
        </authorList>
    </citation>
    <scope>NUCLEOTIDE SEQUENCE</scope>
    <source>
        <strain evidence="1">M5</strain>
    </source>
</reference>
<dbReference type="SUPFAM" id="SSF53474">
    <property type="entry name" value="alpha/beta-Hydrolases"/>
    <property type="match status" value="1"/>
</dbReference>
<evidence type="ECO:0000313" key="2">
    <source>
        <dbReference type="Proteomes" id="UP000789390"/>
    </source>
</evidence>